<accession>A0A0L6VE82</accession>
<comment type="caution">
    <text evidence="1">The sequence shown here is derived from an EMBL/GenBank/DDBJ whole genome shotgun (WGS) entry which is preliminary data.</text>
</comment>
<name>A0A0L6VE82_9BASI</name>
<dbReference type="AlphaFoldDB" id="A0A0L6VE82"/>
<proteinExistence type="predicted"/>
<gene>
    <name evidence="1" type="ORF">VP01_1800g10</name>
</gene>
<keyword evidence="2" id="KW-1185">Reference proteome</keyword>
<evidence type="ECO:0000313" key="2">
    <source>
        <dbReference type="Proteomes" id="UP000037035"/>
    </source>
</evidence>
<dbReference type="OrthoDB" id="10460737at2759"/>
<dbReference type="Proteomes" id="UP000037035">
    <property type="component" value="Unassembled WGS sequence"/>
</dbReference>
<dbReference type="EMBL" id="LAVV01006616">
    <property type="protein sequence ID" value="KNZ59096.1"/>
    <property type="molecule type" value="Genomic_DNA"/>
</dbReference>
<sequence>MDHRQAIANTFQRPVVFLSMEESISFIPTKAVKDKNSKMDPIQLMHVKGNHWVLVLLKATERSNQIPPIIGSTKISSQVI</sequence>
<evidence type="ECO:0000313" key="1">
    <source>
        <dbReference type="EMBL" id="KNZ59096.1"/>
    </source>
</evidence>
<organism evidence="1 2">
    <name type="scientific">Puccinia sorghi</name>
    <dbReference type="NCBI Taxonomy" id="27349"/>
    <lineage>
        <taxon>Eukaryota</taxon>
        <taxon>Fungi</taxon>
        <taxon>Dikarya</taxon>
        <taxon>Basidiomycota</taxon>
        <taxon>Pucciniomycotina</taxon>
        <taxon>Pucciniomycetes</taxon>
        <taxon>Pucciniales</taxon>
        <taxon>Pucciniaceae</taxon>
        <taxon>Puccinia</taxon>
    </lineage>
</organism>
<reference evidence="1 2" key="1">
    <citation type="submission" date="2015-08" db="EMBL/GenBank/DDBJ databases">
        <title>Next Generation Sequencing and Analysis of the Genome of Puccinia sorghi L Schw, the Causal Agent of Maize Common Rust.</title>
        <authorList>
            <person name="Rochi L."/>
            <person name="Burguener G."/>
            <person name="Darino M."/>
            <person name="Turjanski A."/>
            <person name="Kreff E."/>
            <person name="Dieguez M.J."/>
            <person name="Sacco F."/>
        </authorList>
    </citation>
    <scope>NUCLEOTIDE SEQUENCE [LARGE SCALE GENOMIC DNA]</scope>
    <source>
        <strain evidence="1 2">RO10H11247</strain>
    </source>
</reference>
<dbReference type="VEuPathDB" id="FungiDB:VP01_1800g10"/>
<protein>
    <submittedName>
        <fullName evidence="1">Uncharacterized protein</fullName>
    </submittedName>
</protein>